<dbReference type="RefSeq" id="WP_110030985.1">
    <property type="nucleotide sequence ID" value="NZ_QGTR01000001.1"/>
</dbReference>
<dbReference type="GO" id="GO:0006635">
    <property type="term" value="P:fatty acid beta-oxidation"/>
    <property type="evidence" value="ECO:0007669"/>
    <property type="project" value="TreeGrafter"/>
</dbReference>
<dbReference type="SUPFAM" id="SSF52096">
    <property type="entry name" value="ClpP/crotonase"/>
    <property type="match status" value="1"/>
</dbReference>
<sequence length="260" mass="26803">MTDPRLTIGIEGPVAILAIDRTDKANALDIGMLKLLAAACDEIDANPAIRVAILTGTGKAFSAGGDIRAWAGMTPQDFGHSWVRFGHRVFERLATLRMPLIAAINGHALGGGLELAACADIRIAETQVRIGMPETSLGMVPGWSGTQRLSGRFGAQIIRRMVLGGEVFSADEALALGLVDAVAGTGAALEAAKTYAARIASRGPAAIEISKLMLAISSGEDNGAAVEALGSILAAGTGDLKEGVAAFSAKRPANFKGEWL</sequence>
<keyword evidence="2" id="KW-0456">Lyase</keyword>
<evidence type="ECO:0000256" key="2">
    <source>
        <dbReference type="ARBA" id="ARBA00023239"/>
    </source>
</evidence>
<dbReference type="GO" id="GO:0016829">
    <property type="term" value="F:lyase activity"/>
    <property type="evidence" value="ECO:0007669"/>
    <property type="project" value="UniProtKB-KW"/>
</dbReference>
<dbReference type="CDD" id="cd06558">
    <property type="entry name" value="crotonase-like"/>
    <property type="match status" value="1"/>
</dbReference>
<gene>
    <name evidence="3" type="ORF">DFR52_1011260</name>
</gene>
<comment type="similarity">
    <text evidence="1">Belongs to the enoyl-CoA hydratase/isomerase family.</text>
</comment>
<dbReference type="AlphaFoldDB" id="A0A317PSV5"/>
<dbReference type="OrthoDB" id="7332872at2"/>
<comment type="caution">
    <text evidence="3">The sequence shown here is derived from an EMBL/GenBank/DDBJ whole genome shotgun (WGS) entry which is preliminary data.</text>
</comment>
<dbReference type="PANTHER" id="PTHR11941:SF54">
    <property type="entry name" value="ENOYL-COA HYDRATASE, MITOCHONDRIAL"/>
    <property type="match status" value="1"/>
</dbReference>
<evidence type="ECO:0000313" key="3">
    <source>
        <dbReference type="EMBL" id="PWW04561.1"/>
    </source>
</evidence>
<organism evidence="3 4">
    <name type="scientific">Hoeflea marina</name>
    <dbReference type="NCBI Taxonomy" id="274592"/>
    <lineage>
        <taxon>Bacteria</taxon>
        <taxon>Pseudomonadati</taxon>
        <taxon>Pseudomonadota</taxon>
        <taxon>Alphaproteobacteria</taxon>
        <taxon>Hyphomicrobiales</taxon>
        <taxon>Rhizobiaceae</taxon>
        <taxon>Hoeflea</taxon>
    </lineage>
</organism>
<accession>A0A317PSV5</accession>
<dbReference type="InterPro" id="IPR001753">
    <property type="entry name" value="Enoyl-CoA_hydra/iso"/>
</dbReference>
<reference evidence="3 4" key="1">
    <citation type="submission" date="2018-05" db="EMBL/GenBank/DDBJ databases">
        <title>Genomic Encyclopedia of Type Strains, Phase IV (KMG-IV): sequencing the most valuable type-strain genomes for metagenomic binning, comparative biology and taxonomic classification.</title>
        <authorList>
            <person name="Goeker M."/>
        </authorList>
    </citation>
    <scope>NUCLEOTIDE SEQUENCE [LARGE SCALE GENOMIC DNA]</scope>
    <source>
        <strain evidence="3 4">DSM 16791</strain>
    </source>
</reference>
<evidence type="ECO:0000313" key="4">
    <source>
        <dbReference type="Proteomes" id="UP000246352"/>
    </source>
</evidence>
<name>A0A317PSV5_9HYPH</name>
<evidence type="ECO:0000256" key="1">
    <source>
        <dbReference type="ARBA" id="ARBA00005254"/>
    </source>
</evidence>
<dbReference type="EMBL" id="QGTR01000001">
    <property type="protein sequence ID" value="PWW04561.1"/>
    <property type="molecule type" value="Genomic_DNA"/>
</dbReference>
<keyword evidence="4" id="KW-1185">Reference proteome</keyword>
<dbReference type="PANTHER" id="PTHR11941">
    <property type="entry name" value="ENOYL-COA HYDRATASE-RELATED"/>
    <property type="match status" value="1"/>
</dbReference>
<dbReference type="InterPro" id="IPR029045">
    <property type="entry name" value="ClpP/crotonase-like_dom_sf"/>
</dbReference>
<proteinExistence type="inferred from homology"/>
<dbReference type="Pfam" id="PF00378">
    <property type="entry name" value="ECH_1"/>
    <property type="match status" value="1"/>
</dbReference>
<protein>
    <submittedName>
        <fullName evidence="3">Enoyl-CoA hydratase/carnithine racemase</fullName>
    </submittedName>
</protein>
<dbReference type="Gene3D" id="3.90.226.10">
    <property type="entry name" value="2-enoyl-CoA Hydratase, Chain A, domain 1"/>
    <property type="match status" value="1"/>
</dbReference>
<dbReference type="InterPro" id="IPR014748">
    <property type="entry name" value="Enoyl-CoA_hydra_C"/>
</dbReference>
<dbReference type="Gene3D" id="1.10.12.10">
    <property type="entry name" value="Lyase 2-enoyl-coa Hydratase, Chain A, domain 2"/>
    <property type="match status" value="1"/>
</dbReference>
<dbReference type="Proteomes" id="UP000246352">
    <property type="component" value="Unassembled WGS sequence"/>
</dbReference>